<feature type="compositionally biased region" description="Polar residues" evidence="1">
    <location>
        <begin position="58"/>
        <end position="69"/>
    </location>
</feature>
<evidence type="ECO:0000313" key="2">
    <source>
        <dbReference type="EMBL" id="KAK3401909.1"/>
    </source>
</evidence>
<name>A0AAE0PLE7_SORBR</name>
<protein>
    <submittedName>
        <fullName evidence="2">Uncharacterized protein</fullName>
    </submittedName>
</protein>
<feature type="compositionally biased region" description="Basic and acidic residues" evidence="1">
    <location>
        <begin position="75"/>
        <end position="85"/>
    </location>
</feature>
<gene>
    <name evidence="2" type="ORF">B0T20DRAFT_126382</name>
</gene>
<dbReference type="AlphaFoldDB" id="A0AAE0PLE7"/>
<dbReference type="EMBL" id="JAUTDP010000002">
    <property type="protein sequence ID" value="KAK3401909.1"/>
    <property type="molecule type" value="Genomic_DNA"/>
</dbReference>
<comment type="caution">
    <text evidence="2">The sequence shown here is derived from an EMBL/GenBank/DDBJ whole genome shotgun (WGS) entry which is preliminary data.</text>
</comment>
<sequence>MFHVGWLITLCEALGTIPYSSHHFCSDPLFKSPLPIPSLQVAERVLSLSQRNGYPHNFFNQQQATATKSNHPHHSRPEPDRTISA</sequence>
<dbReference type="Proteomes" id="UP001281003">
    <property type="component" value="Unassembled WGS sequence"/>
</dbReference>
<accession>A0AAE0PLE7</accession>
<evidence type="ECO:0000313" key="3">
    <source>
        <dbReference type="Proteomes" id="UP001281003"/>
    </source>
</evidence>
<organism evidence="2 3">
    <name type="scientific">Sordaria brevicollis</name>
    <dbReference type="NCBI Taxonomy" id="83679"/>
    <lineage>
        <taxon>Eukaryota</taxon>
        <taxon>Fungi</taxon>
        <taxon>Dikarya</taxon>
        <taxon>Ascomycota</taxon>
        <taxon>Pezizomycotina</taxon>
        <taxon>Sordariomycetes</taxon>
        <taxon>Sordariomycetidae</taxon>
        <taxon>Sordariales</taxon>
        <taxon>Sordariaceae</taxon>
        <taxon>Sordaria</taxon>
    </lineage>
</organism>
<evidence type="ECO:0000256" key="1">
    <source>
        <dbReference type="SAM" id="MobiDB-lite"/>
    </source>
</evidence>
<keyword evidence="3" id="KW-1185">Reference proteome</keyword>
<reference evidence="2" key="2">
    <citation type="submission" date="2023-07" db="EMBL/GenBank/DDBJ databases">
        <authorList>
            <consortium name="Lawrence Berkeley National Laboratory"/>
            <person name="Haridas S."/>
            <person name="Hensen N."/>
            <person name="Bonometti L."/>
            <person name="Westerberg I."/>
            <person name="Brannstrom I.O."/>
            <person name="Guillou S."/>
            <person name="Cros-Aarteil S."/>
            <person name="Calhoun S."/>
            <person name="Kuo A."/>
            <person name="Mondo S."/>
            <person name="Pangilinan J."/>
            <person name="Riley R."/>
            <person name="LaButti K."/>
            <person name="Andreopoulos B."/>
            <person name="Lipzen A."/>
            <person name="Chen C."/>
            <person name="Yanf M."/>
            <person name="Daum C."/>
            <person name="Ng V."/>
            <person name="Clum A."/>
            <person name="Steindorff A."/>
            <person name="Ohm R."/>
            <person name="Martin F."/>
            <person name="Silar P."/>
            <person name="Natvig D."/>
            <person name="Lalanne C."/>
            <person name="Gautier V."/>
            <person name="Ament-velasquez S.L."/>
            <person name="Kruys A."/>
            <person name="Hutchinson M.I."/>
            <person name="Powell A.J."/>
            <person name="Barry K."/>
            <person name="Miller A.N."/>
            <person name="Grigoriev I.V."/>
            <person name="Debuchy R."/>
            <person name="Gladieux P."/>
            <person name="Thoren M.H."/>
            <person name="Johannesson H."/>
        </authorList>
    </citation>
    <scope>NUCLEOTIDE SEQUENCE</scope>
    <source>
        <strain evidence="2">FGSC 1904</strain>
    </source>
</reference>
<reference evidence="2" key="1">
    <citation type="journal article" date="2023" name="Mol. Phylogenet. Evol.">
        <title>Genome-scale phylogeny and comparative genomics of the fungal order Sordariales.</title>
        <authorList>
            <person name="Hensen N."/>
            <person name="Bonometti L."/>
            <person name="Westerberg I."/>
            <person name="Brannstrom I.O."/>
            <person name="Guillou S."/>
            <person name="Cros-Aarteil S."/>
            <person name="Calhoun S."/>
            <person name="Haridas S."/>
            <person name="Kuo A."/>
            <person name="Mondo S."/>
            <person name="Pangilinan J."/>
            <person name="Riley R."/>
            <person name="LaButti K."/>
            <person name="Andreopoulos B."/>
            <person name="Lipzen A."/>
            <person name="Chen C."/>
            <person name="Yan M."/>
            <person name="Daum C."/>
            <person name="Ng V."/>
            <person name="Clum A."/>
            <person name="Steindorff A."/>
            <person name="Ohm R.A."/>
            <person name="Martin F."/>
            <person name="Silar P."/>
            <person name="Natvig D.O."/>
            <person name="Lalanne C."/>
            <person name="Gautier V."/>
            <person name="Ament-Velasquez S.L."/>
            <person name="Kruys A."/>
            <person name="Hutchinson M.I."/>
            <person name="Powell A.J."/>
            <person name="Barry K."/>
            <person name="Miller A.N."/>
            <person name="Grigoriev I.V."/>
            <person name="Debuchy R."/>
            <person name="Gladieux P."/>
            <person name="Hiltunen Thoren M."/>
            <person name="Johannesson H."/>
        </authorList>
    </citation>
    <scope>NUCLEOTIDE SEQUENCE</scope>
    <source>
        <strain evidence="2">FGSC 1904</strain>
    </source>
</reference>
<proteinExistence type="predicted"/>
<feature type="region of interest" description="Disordered" evidence="1">
    <location>
        <begin position="58"/>
        <end position="85"/>
    </location>
</feature>